<name>A0ABS8TEN9_DATST</name>
<protein>
    <submittedName>
        <fullName evidence="2">Uncharacterized protein</fullName>
    </submittedName>
</protein>
<gene>
    <name evidence="2" type="ORF">HAX54_008478</name>
</gene>
<comment type="caution">
    <text evidence="2">The sequence shown here is derived from an EMBL/GenBank/DDBJ whole genome shotgun (WGS) entry which is preliminary data.</text>
</comment>
<dbReference type="Gene3D" id="3.40.1190.10">
    <property type="entry name" value="Mur-like, catalytic domain"/>
    <property type="match status" value="1"/>
</dbReference>
<dbReference type="SUPFAM" id="SSF53623">
    <property type="entry name" value="MurD-like peptide ligases, catalytic domain"/>
    <property type="match status" value="1"/>
</dbReference>
<feature type="signal peptide" evidence="1">
    <location>
        <begin position="1"/>
        <end position="21"/>
    </location>
</feature>
<keyword evidence="1" id="KW-0732">Signal</keyword>
<dbReference type="PANTHER" id="PTHR43445">
    <property type="entry name" value="UDP-N-ACETYLMURAMATE--L-ALANINE LIGASE-RELATED"/>
    <property type="match status" value="1"/>
</dbReference>
<evidence type="ECO:0000313" key="3">
    <source>
        <dbReference type="Proteomes" id="UP000823775"/>
    </source>
</evidence>
<dbReference type="InterPro" id="IPR036565">
    <property type="entry name" value="Mur-like_cat_sf"/>
</dbReference>
<evidence type="ECO:0000256" key="1">
    <source>
        <dbReference type="SAM" id="SignalP"/>
    </source>
</evidence>
<evidence type="ECO:0000313" key="2">
    <source>
        <dbReference type="EMBL" id="MCD7469431.1"/>
    </source>
</evidence>
<proteinExistence type="predicted"/>
<accession>A0ABS8TEN9</accession>
<sequence>MILYYSAFCMKFLWMFPLGVCQQCLQLTERNIIWGTGCNFVLEADEDDCCFLGITPQIAVITNTDWEHADMFQDESGCMFFGQQNGLKLCSLSSLQGCIPDFNLWNF</sequence>
<organism evidence="2 3">
    <name type="scientific">Datura stramonium</name>
    <name type="common">Jimsonweed</name>
    <name type="synonym">Common thornapple</name>
    <dbReference type="NCBI Taxonomy" id="4076"/>
    <lineage>
        <taxon>Eukaryota</taxon>
        <taxon>Viridiplantae</taxon>
        <taxon>Streptophyta</taxon>
        <taxon>Embryophyta</taxon>
        <taxon>Tracheophyta</taxon>
        <taxon>Spermatophyta</taxon>
        <taxon>Magnoliopsida</taxon>
        <taxon>eudicotyledons</taxon>
        <taxon>Gunneridae</taxon>
        <taxon>Pentapetalae</taxon>
        <taxon>asterids</taxon>
        <taxon>lamiids</taxon>
        <taxon>Solanales</taxon>
        <taxon>Solanaceae</taxon>
        <taxon>Solanoideae</taxon>
        <taxon>Datureae</taxon>
        <taxon>Datura</taxon>
    </lineage>
</organism>
<reference evidence="2 3" key="1">
    <citation type="journal article" date="2021" name="BMC Genomics">
        <title>Datura genome reveals duplications of psychoactive alkaloid biosynthetic genes and high mutation rate following tissue culture.</title>
        <authorList>
            <person name="Rajewski A."/>
            <person name="Carter-House D."/>
            <person name="Stajich J."/>
            <person name="Litt A."/>
        </authorList>
    </citation>
    <scope>NUCLEOTIDE SEQUENCE [LARGE SCALE GENOMIC DNA]</scope>
    <source>
        <strain evidence="2">AR-01</strain>
    </source>
</reference>
<keyword evidence="3" id="KW-1185">Reference proteome</keyword>
<dbReference type="Proteomes" id="UP000823775">
    <property type="component" value="Unassembled WGS sequence"/>
</dbReference>
<dbReference type="InterPro" id="IPR050061">
    <property type="entry name" value="MurCDEF_pg_biosynth"/>
</dbReference>
<dbReference type="EMBL" id="JACEIK010001444">
    <property type="protein sequence ID" value="MCD7469431.1"/>
    <property type="molecule type" value="Genomic_DNA"/>
</dbReference>
<dbReference type="PANTHER" id="PTHR43445:SF3">
    <property type="entry name" value="UDP-N-ACETYLMURAMATE--L-ALANINE LIGASE"/>
    <property type="match status" value="1"/>
</dbReference>
<feature type="chain" id="PRO_5045640600" evidence="1">
    <location>
        <begin position="22"/>
        <end position="107"/>
    </location>
</feature>